<dbReference type="STRING" id="679926.Mpet_2643"/>
<proteinExistence type="predicted"/>
<dbReference type="PANTHER" id="PTHR30570">
    <property type="entry name" value="PERIPLASMIC PHOSPHATE BINDING COMPONENT OF PHOSPHATE ABC TRANSPORTER"/>
    <property type="match status" value="1"/>
</dbReference>
<dbReference type="AlphaFoldDB" id="E1RG72"/>
<evidence type="ECO:0000313" key="4">
    <source>
        <dbReference type="EMBL" id="ADN37386.1"/>
    </source>
</evidence>
<dbReference type="HOGENOM" id="CLU_026228_3_0_2"/>
<protein>
    <submittedName>
        <fullName evidence="4">Phosphate ABC transporter, solute-binding protein</fullName>
    </submittedName>
</protein>
<dbReference type="InterPro" id="IPR024370">
    <property type="entry name" value="PBP_domain"/>
</dbReference>
<evidence type="ECO:0000256" key="2">
    <source>
        <dbReference type="SAM" id="Phobius"/>
    </source>
</evidence>
<dbReference type="RefSeq" id="WP_013330559.1">
    <property type="nucleotide sequence ID" value="NC_014507.1"/>
</dbReference>
<dbReference type="Pfam" id="PF12849">
    <property type="entry name" value="PBP_like_2"/>
    <property type="match status" value="1"/>
</dbReference>
<keyword evidence="5" id="KW-1185">Reference proteome</keyword>
<dbReference type="KEGG" id="mpi:Mpet_2643"/>
<feature type="domain" description="PBP" evidence="3">
    <location>
        <begin position="52"/>
        <end position="306"/>
    </location>
</feature>
<evidence type="ECO:0000256" key="1">
    <source>
        <dbReference type="ARBA" id="ARBA00022729"/>
    </source>
</evidence>
<gene>
    <name evidence="4" type="ordered locus">Mpet_2643</name>
</gene>
<dbReference type="EMBL" id="CP002117">
    <property type="protein sequence ID" value="ADN37386.1"/>
    <property type="molecule type" value="Genomic_DNA"/>
</dbReference>
<evidence type="ECO:0000259" key="3">
    <source>
        <dbReference type="Pfam" id="PF12849"/>
    </source>
</evidence>
<keyword evidence="2" id="KW-0472">Membrane</keyword>
<name>E1RG72_METP4</name>
<keyword evidence="1" id="KW-0732">Signal</keyword>
<dbReference type="Gene3D" id="3.40.190.10">
    <property type="entry name" value="Periplasmic binding protein-like II"/>
    <property type="match status" value="2"/>
</dbReference>
<sequence>MKVFAKDENAVSPIVATLVLIVVAVVGAVSVGTIMGTFSDDVSGQTNAGDVSNAAATEILIAGSTTVQPVSELLAEAYMKENRGVKITVQGGGSGAGVSAAGMGIADIGAASRNLKDEEAAKYTDLQTKQIGGSAVVVIVNENVTGITSITEDQLEAIFINDDFTSAPSGITTAFQRSEESGTEDTFSEFLTGKSGKINASIDGATGNAGVLESVRSTTDSIGFVDAGYALDASGVTVLNIQIDTTIYEATSKGIQNALSGKTGESECYVTGDDATSGKGLVRPLNYIVGSSPSSIVNDFISFAQSPGAIEYFDEAGMYSIMSF</sequence>
<organism evidence="4 5">
    <name type="scientific">Methanolacinia petrolearia (strain DSM 11571 / OCM 486 / SEBR 4847)</name>
    <name type="common">Methanoplanus petrolearius</name>
    <dbReference type="NCBI Taxonomy" id="679926"/>
    <lineage>
        <taxon>Archaea</taxon>
        <taxon>Methanobacteriati</taxon>
        <taxon>Methanobacteriota</taxon>
        <taxon>Stenosarchaea group</taxon>
        <taxon>Methanomicrobia</taxon>
        <taxon>Methanomicrobiales</taxon>
        <taxon>Methanomicrobiaceae</taxon>
        <taxon>Methanolacinia</taxon>
    </lineage>
</organism>
<evidence type="ECO:0000313" key="5">
    <source>
        <dbReference type="Proteomes" id="UP000006565"/>
    </source>
</evidence>
<feature type="transmembrane region" description="Helical" evidence="2">
    <location>
        <begin position="12"/>
        <end position="38"/>
    </location>
</feature>
<dbReference type="PANTHER" id="PTHR30570:SF1">
    <property type="entry name" value="PHOSPHATE-BINDING PROTEIN PSTS"/>
    <property type="match status" value="1"/>
</dbReference>
<dbReference type="Proteomes" id="UP000006565">
    <property type="component" value="Chromosome"/>
</dbReference>
<dbReference type="InterPro" id="IPR050811">
    <property type="entry name" value="Phosphate_ABC_transporter"/>
</dbReference>
<keyword evidence="2" id="KW-0812">Transmembrane</keyword>
<dbReference type="eggNOG" id="arCOG00213">
    <property type="taxonomic scope" value="Archaea"/>
</dbReference>
<dbReference type="GeneID" id="25395039"/>
<dbReference type="SUPFAM" id="SSF53850">
    <property type="entry name" value="Periplasmic binding protein-like II"/>
    <property type="match status" value="1"/>
</dbReference>
<reference evidence="4 5" key="1">
    <citation type="journal article" date="2010" name="Stand. Genomic Sci.">
        <title>Complete genome sequence of Methanoplanus petrolearius type strain (SEBR 4847).</title>
        <authorList>
            <person name="Brambilla E."/>
            <person name="Djao O.D."/>
            <person name="Daligault H."/>
            <person name="Lapidus A."/>
            <person name="Lucas S."/>
            <person name="Hammon N."/>
            <person name="Nolan M."/>
            <person name="Tice H."/>
            <person name="Cheng J.F."/>
            <person name="Han C."/>
            <person name="Tapia R."/>
            <person name="Goodwin L."/>
            <person name="Pitluck S."/>
            <person name="Liolios K."/>
            <person name="Ivanova N."/>
            <person name="Mavromatis K."/>
            <person name="Mikhailova N."/>
            <person name="Pati A."/>
            <person name="Chen A."/>
            <person name="Palaniappan K."/>
            <person name="Land M."/>
            <person name="Hauser L."/>
            <person name="Chang Y.J."/>
            <person name="Jeffries C.D."/>
            <person name="Rohde M."/>
            <person name="Spring S."/>
            <person name="Sikorski J."/>
            <person name="Goker M."/>
            <person name="Woyke T."/>
            <person name="Bristow J."/>
            <person name="Eisen J.A."/>
            <person name="Markowitz V."/>
            <person name="Hugenholtz P."/>
            <person name="Kyrpides N.C."/>
            <person name="Klenk H.P."/>
        </authorList>
    </citation>
    <scope>NUCLEOTIDE SEQUENCE [LARGE SCALE GENOMIC DNA]</scope>
    <source>
        <strain evidence="5">DSM 11571 / OCM 486 / SEBR 4847</strain>
    </source>
</reference>
<keyword evidence="2" id="KW-1133">Transmembrane helix</keyword>
<accession>E1RG72</accession>
<dbReference type="OrthoDB" id="53390at2157"/>